<dbReference type="AlphaFoldDB" id="A0A1S3AG97"/>
<gene>
    <name evidence="3" type="primary">LOC103123790</name>
</gene>
<name>A0A1S3AG97_ERIEU</name>
<accession>A0A1S3AG97</accession>
<evidence type="ECO:0000313" key="3">
    <source>
        <dbReference type="RefSeq" id="XP_007534524.2"/>
    </source>
</evidence>
<dbReference type="PANTHER" id="PTHR42968:SF28">
    <property type="entry name" value="WD REPEAT DOMAIN 87"/>
    <property type="match status" value="1"/>
</dbReference>
<protein>
    <submittedName>
        <fullName evidence="3">WD repeat-containing protein 87-like</fullName>
    </submittedName>
</protein>
<organism evidence="2 3">
    <name type="scientific">Erinaceus europaeus</name>
    <name type="common">Western European hedgehog</name>
    <dbReference type="NCBI Taxonomy" id="9365"/>
    <lineage>
        <taxon>Eukaryota</taxon>
        <taxon>Metazoa</taxon>
        <taxon>Chordata</taxon>
        <taxon>Craniata</taxon>
        <taxon>Vertebrata</taxon>
        <taxon>Euteleostomi</taxon>
        <taxon>Mammalia</taxon>
        <taxon>Eutheria</taxon>
        <taxon>Laurasiatheria</taxon>
        <taxon>Eulipotyphla</taxon>
        <taxon>Erinaceidae</taxon>
        <taxon>Erinaceinae</taxon>
        <taxon>Erinaceus</taxon>
    </lineage>
</organism>
<keyword evidence="1" id="KW-0853">WD repeat</keyword>
<dbReference type="SUPFAM" id="SSF50978">
    <property type="entry name" value="WD40 repeat-like"/>
    <property type="match status" value="1"/>
</dbReference>
<dbReference type="Proteomes" id="UP001652624">
    <property type="component" value="Chromosome 2"/>
</dbReference>
<dbReference type="eggNOG" id="ENOG502QTCV">
    <property type="taxonomic scope" value="Eukaryota"/>
</dbReference>
<dbReference type="Gene3D" id="2.130.10.10">
    <property type="entry name" value="YVTN repeat-like/Quinoprotein amine dehydrogenase"/>
    <property type="match status" value="3"/>
</dbReference>
<sequence>MAQRMTLPGQEFVQGLSVNGPQGSVLAFCENNVRVLTHQGQGRLKEVKQFMPVNSGSAITCSYTCVSQGYFYAGNRAGEIHAWGLDQRDFFQSFQAHSSLVLCIHSRPEIHTLLTAGGEGLVKEWDLTLGSLLRQLPIHKDLQQLQFVDNTTFFCLTSSSFSLHRLPCFYSLFNICGSAPQNVKRVYCGQNWTRILCATKDGLVRFLSPVTGELLVITWPLLLMDKAMAWAYDSQREELFVVTQRSEVLVFDTTCSPCTVKYLMCTSESSGDRVRCLAYGQAHLGKDLIGLMFCGHDSGTVTILSHLHCAKANKTIHSGAVLSLSTLEGPQKDALLCSYGMDNTIYLTEASLEENKIILEPVIRIVCGCFLMYVILMPGSVGAITENHSWRMWHFQDFLRSSESEQSFMFKETKHLHQCNITAFDVCVPMKLFVTGGADGTVRIWDFQGTLMTELDSAFPFGPLCFANSRGDLLVAFNQSLYLVSCLKLFPPAQLIYLSLHNNADEIQEVPKPFLPSFFFSFGLIFVPKFTYLEQGLQEFQGLEALANKRIIAFDKTVPHVVEGERRKSSITQETPNLSVLEDKTTEWSTLEHKDSGPQHKDLPQLQLIGWDELNICHILKNFFGQGRKWPLAPDGYIPNSVVRARLWPEGTPIYLHHDMDLSYLTKDWDMSQLTWKPSLILSDSRGKSKLKPSIRTYLNVLINTTYRNWMEKKFDEGLINNLVEVILSLTTCCSVKEYKTYIAVLAQIFANYEVSPELRTETASRFIEDTVHPNPQIRKLSWEGMERLGLMSYLFAIPLTLGLLDSDERVRAKALSILINVTGIRTKTMLVDLLEEQDIMQEMQ</sequence>
<dbReference type="InterPro" id="IPR001680">
    <property type="entry name" value="WD40_rpt"/>
</dbReference>
<dbReference type="PROSITE" id="PS50082">
    <property type="entry name" value="WD_REPEATS_2"/>
    <property type="match status" value="2"/>
</dbReference>
<feature type="repeat" description="WD" evidence="1">
    <location>
        <begin position="414"/>
        <end position="448"/>
    </location>
</feature>
<dbReference type="PANTHER" id="PTHR42968">
    <property type="entry name" value="WD REPEAT-CONTAINING"/>
    <property type="match status" value="1"/>
</dbReference>
<evidence type="ECO:0000313" key="2">
    <source>
        <dbReference type="Proteomes" id="UP001652624"/>
    </source>
</evidence>
<dbReference type="InParanoid" id="A0A1S3AG97"/>
<proteinExistence type="predicted"/>
<reference evidence="2" key="1">
    <citation type="submission" date="2025-05" db="UniProtKB">
        <authorList>
            <consortium name="RefSeq"/>
        </authorList>
    </citation>
    <scope>NUCLEOTIDE SEQUENCE [LARGE SCALE GENOMIC DNA]</scope>
</reference>
<keyword evidence="2" id="KW-1185">Reference proteome</keyword>
<evidence type="ECO:0000256" key="1">
    <source>
        <dbReference type="PROSITE-ProRule" id="PRU00221"/>
    </source>
</evidence>
<feature type="repeat" description="WD" evidence="1">
    <location>
        <begin position="94"/>
        <end position="135"/>
    </location>
</feature>
<dbReference type="RefSeq" id="XP_007534524.2">
    <property type="nucleotide sequence ID" value="XM_007534462.2"/>
</dbReference>
<dbReference type="InterPro" id="IPR015943">
    <property type="entry name" value="WD40/YVTN_repeat-like_dom_sf"/>
</dbReference>
<reference evidence="3" key="2">
    <citation type="submission" date="2025-08" db="UniProtKB">
        <authorList>
            <consortium name="RefSeq"/>
        </authorList>
    </citation>
    <scope>IDENTIFICATION</scope>
</reference>
<dbReference type="Pfam" id="PF00400">
    <property type="entry name" value="WD40"/>
    <property type="match status" value="1"/>
</dbReference>
<dbReference type="InterPro" id="IPR036322">
    <property type="entry name" value="WD40_repeat_dom_sf"/>
</dbReference>
<dbReference type="GeneID" id="103123790"/>
<dbReference type="SMART" id="SM00320">
    <property type="entry name" value="WD40"/>
    <property type="match status" value="2"/>
</dbReference>
<dbReference type="OrthoDB" id="6262491at2759"/>